<dbReference type="Proteomes" id="UP000215453">
    <property type="component" value="Chromosome 16"/>
</dbReference>
<gene>
    <name evidence="1" type="ORF">ZT1A5_G11685</name>
</gene>
<evidence type="ECO:0000313" key="2">
    <source>
        <dbReference type="Proteomes" id="UP000215453"/>
    </source>
</evidence>
<protein>
    <submittedName>
        <fullName evidence="1">Uncharacterized protein</fullName>
    </submittedName>
</protein>
<evidence type="ECO:0000313" key="1">
    <source>
        <dbReference type="EMBL" id="SMY30234.1"/>
    </source>
</evidence>
<organism evidence="1 2">
    <name type="scientific">Zymoseptoria tritici ST99CH_1A5</name>
    <dbReference type="NCBI Taxonomy" id="1276529"/>
    <lineage>
        <taxon>Eukaryota</taxon>
        <taxon>Fungi</taxon>
        <taxon>Dikarya</taxon>
        <taxon>Ascomycota</taxon>
        <taxon>Pezizomycotina</taxon>
        <taxon>Dothideomycetes</taxon>
        <taxon>Dothideomycetidae</taxon>
        <taxon>Mycosphaerellales</taxon>
        <taxon>Mycosphaerellaceae</taxon>
        <taxon>Zymoseptoria</taxon>
    </lineage>
</organism>
<accession>A0A1Y6M0R1</accession>
<name>A0A1Y6M0R1_ZYMTR</name>
<proteinExistence type="predicted"/>
<dbReference type="EMBL" id="LT882691">
    <property type="protein sequence ID" value="SMY30234.1"/>
    <property type="molecule type" value="Genomic_DNA"/>
</dbReference>
<reference evidence="1 2" key="1">
    <citation type="submission" date="2016-10" db="EMBL/GenBank/DDBJ databases">
        <authorList>
            <person name="Varghese N."/>
        </authorList>
    </citation>
    <scope>NUCLEOTIDE SEQUENCE [LARGE SCALE GENOMIC DNA]</scope>
</reference>
<sequence>MPLAPPSSYRERGSPSLEEYAAEDGKTRLAALKQSVGFAVRRQKTPELRSEAPLDALPSLVVALGYDRFFDCLVNGIIHGDHRRRSHDICCGTRNEHVAWLGHAYYEGHWRDCLYHGGGRLISTNRGEFGRSHNGFQHGYGTMIHDVTPVPAISAKAIGPKVAITANVY</sequence>
<dbReference type="AlphaFoldDB" id="A0A1Y6M0R1"/>